<dbReference type="InterPro" id="IPR004498">
    <property type="entry name" value="Ribosomal_PrmA_MeTrfase"/>
</dbReference>
<keyword evidence="7" id="KW-0689">Ribosomal protein</keyword>
<keyword evidence="3 6" id="KW-0489">Methyltransferase</keyword>
<evidence type="ECO:0000256" key="3">
    <source>
        <dbReference type="ARBA" id="ARBA00022603"/>
    </source>
</evidence>
<gene>
    <name evidence="6" type="primary">prmA</name>
    <name evidence="7" type="ORF">ISQ19_03900</name>
</gene>
<dbReference type="GO" id="GO:0032259">
    <property type="term" value="P:methylation"/>
    <property type="evidence" value="ECO:0007669"/>
    <property type="project" value="UniProtKB-KW"/>
</dbReference>
<keyword evidence="5 6" id="KW-0949">S-adenosyl-L-methionine</keyword>
<dbReference type="EC" id="2.1.1.-" evidence="6"/>
<comment type="subcellular location">
    <subcellularLocation>
        <location evidence="6">Cytoplasm</location>
    </subcellularLocation>
</comment>
<dbReference type="GO" id="GO:0005840">
    <property type="term" value="C:ribosome"/>
    <property type="evidence" value="ECO:0007669"/>
    <property type="project" value="UniProtKB-KW"/>
</dbReference>
<dbReference type="EMBL" id="JADHOK010000039">
    <property type="protein sequence ID" value="MBL6761821.1"/>
    <property type="molecule type" value="Genomic_DNA"/>
</dbReference>
<dbReference type="InterPro" id="IPR029063">
    <property type="entry name" value="SAM-dependent_MTases_sf"/>
</dbReference>
<dbReference type="Gene3D" id="3.40.50.150">
    <property type="entry name" value="Vaccinia Virus protein VP39"/>
    <property type="match status" value="1"/>
</dbReference>
<evidence type="ECO:0000256" key="2">
    <source>
        <dbReference type="ARBA" id="ARBA00022490"/>
    </source>
</evidence>
<comment type="caution">
    <text evidence="7">The sequence shown here is derived from an EMBL/GenBank/DDBJ whole genome shotgun (WGS) entry which is preliminary data.</text>
</comment>
<comment type="similarity">
    <text evidence="1 6">Belongs to the methyltransferase superfamily. PrmA family.</text>
</comment>
<dbReference type="HAMAP" id="MF_00735">
    <property type="entry name" value="Methyltr_PrmA"/>
    <property type="match status" value="1"/>
</dbReference>
<accession>A0A937HFH1</accession>
<evidence type="ECO:0000256" key="5">
    <source>
        <dbReference type="ARBA" id="ARBA00022691"/>
    </source>
</evidence>
<evidence type="ECO:0000313" key="8">
    <source>
        <dbReference type="Proteomes" id="UP000785783"/>
    </source>
</evidence>
<organism evidence="7 8">
    <name type="scientific">PS1 clade bacterium</name>
    <dbReference type="NCBI Taxonomy" id="2175152"/>
    <lineage>
        <taxon>Bacteria</taxon>
        <taxon>Pseudomonadati</taxon>
        <taxon>Pseudomonadota</taxon>
        <taxon>Alphaproteobacteria</taxon>
        <taxon>PS1 clade</taxon>
    </lineage>
</organism>
<sequence length="274" mass="29327">MPTSWKLSFTAKDSAAAEAALEAFGATLWATTQAKGGTRFEVYFDGQPDLTTLDLPADAKQQLAALPDKDWVAESQSGLPPVVAPPFHLHGTHDTPRRGGWRNIEMQAGAAFGTGHHGTTLGCLMLLADMLKQHTPRRVADIGCGSGVLAIAAAKAGCHAVLASDNDPLAVAVACENARLNHVAPRIRCFTATGMAHPTYHGRRFDLILANILAAPLRHLASDFDRHLSPRGRVIVAGLMDEQARAVIARYRGIGLLVEQKISIGAWTSLCFKR</sequence>
<dbReference type="Pfam" id="PF06325">
    <property type="entry name" value="PrmA"/>
    <property type="match status" value="1"/>
</dbReference>
<dbReference type="GO" id="GO:0008276">
    <property type="term" value="F:protein methyltransferase activity"/>
    <property type="evidence" value="ECO:0007669"/>
    <property type="project" value="UniProtKB-UniRule"/>
</dbReference>
<proteinExistence type="inferred from homology"/>
<name>A0A937HFH1_9PROT</name>
<dbReference type="SUPFAM" id="SSF53335">
    <property type="entry name" value="S-adenosyl-L-methionine-dependent methyltransferases"/>
    <property type="match status" value="1"/>
</dbReference>
<evidence type="ECO:0000256" key="6">
    <source>
        <dbReference type="HAMAP-Rule" id="MF_00735"/>
    </source>
</evidence>
<keyword evidence="2 6" id="KW-0963">Cytoplasm</keyword>
<keyword evidence="4 6" id="KW-0808">Transferase</keyword>
<evidence type="ECO:0000313" key="7">
    <source>
        <dbReference type="EMBL" id="MBL6761821.1"/>
    </source>
</evidence>
<feature type="binding site" evidence="6">
    <location>
        <position position="120"/>
    </location>
    <ligand>
        <name>S-adenosyl-L-methionine</name>
        <dbReference type="ChEBI" id="CHEBI:59789"/>
    </ligand>
</feature>
<dbReference type="CDD" id="cd02440">
    <property type="entry name" value="AdoMet_MTases"/>
    <property type="match status" value="1"/>
</dbReference>
<evidence type="ECO:0000256" key="1">
    <source>
        <dbReference type="ARBA" id="ARBA00009741"/>
    </source>
</evidence>
<dbReference type="AlphaFoldDB" id="A0A937HFH1"/>
<dbReference type="PANTHER" id="PTHR43648">
    <property type="entry name" value="ELECTRON TRANSFER FLAVOPROTEIN BETA SUBUNIT LYSINE METHYLTRANSFERASE"/>
    <property type="match status" value="1"/>
</dbReference>
<feature type="binding site" evidence="6">
    <location>
        <position position="211"/>
    </location>
    <ligand>
        <name>S-adenosyl-L-methionine</name>
        <dbReference type="ChEBI" id="CHEBI:59789"/>
    </ligand>
</feature>
<dbReference type="Proteomes" id="UP000785783">
    <property type="component" value="Unassembled WGS sequence"/>
</dbReference>
<dbReference type="InterPro" id="IPR050078">
    <property type="entry name" value="Ribosomal_L11_MeTrfase_PrmA"/>
</dbReference>
<dbReference type="PANTHER" id="PTHR43648:SF1">
    <property type="entry name" value="ELECTRON TRANSFER FLAVOPROTEIN BETA SUBUNIT LYSINE METHYLTRANSFERASE"/>
    <property type="match status" value="1"/>
</dbReference>
<feature type="binding site" evidence="6">
    <location>
        <position position="143"/>
    </location>
    <ligand>
        <name>S-adenosyl-L-methionine</name>
        <dbReference type="ChEBI" id="CHEBI:59789"/>
    </ligand>
</feature>
<protein>
    <recommendedName>
        <fullName evidence="6">Ribosomal protein L11 methyltransferase</fullName>
        <shortName evidence="6">L11 Mtase</shortName>
        <ecNumber evidence="6">2.1.1.-</ecNumber>
    </recommendedName>
</protein>
<feature type="binding site" evidence="6">
    <location>
        <position position="165"/>
    </location>
    <ligand>
        <name>S-adenosyl-L-methionine</name>
        <dbReference type="ChEBI" id="CHEBI:59789"/>
    </ligand>
</feature>
<dbReference type="GO" id="GO:0005737">
    <property type="term" value="C:cytoplasm"/>
    <property type="evidence" value="ECO:0007669"/>
    <property type="project" value="UniProtKB-SubCell"/>
</dbReference>
<keyword evidence="7" id="KW-0687">Ribonucleoprotein</keyword>
<reference evidence="7" key="1">
    <citation type="submission" date="2020-10" db="EMBL/GenBank/DDBJ databases">
        <title>Microbiome of the Black Sea water column analyzed by genome centric metagenomics.</title>
        <authorList>
            <person name="Cabello-Yeves P.J."/>
            <person name="Callieri C."/>
            <person name="Picazo A."/>
            <person name="Mehrshad M."/>
            <person name="Haro-Moreno J.M."/>
            <person name="Roda-Garcia J."/>
            <person name="Dzembekova N."/>
            <person name="Slabakova V."/>
            <person name="Slabakova N."/>
            <person name="Moncheva S."/>
            <person name="Rodriguez-Valera F."/>
        </authorList>
    </citation>
    <scope>NUCLEOTIDE SEQUENCE</scope>
    <source>
        <strain evidence="7">BS307-5m-G5</strain>
    </source>
</reference>
<comment type="function">
    <text evidence="6">Methylates ribosomal protein L11.</text>
</comment>
<evidence type="ECO:0000256" key="4">
    <source>
        <dbReference type="ARBA" id="ARBA00022679"/>
    </source>
</evidence>
<comment type="catalytic activity">
    <reaction evidence="6">
        <text>L-lysyl-[protein] + 3 S-adenosyl-L-methionine = N(6),N(6),N(6)-trimethyl-L-lysyl-[protein] + 3 S-adenosyl-L-homocysteine + 3 H(+)</text>
        <dbReference type="Rhea" id="RHEA:54192"/>
        <dbReference type="Rhea" id="RHEA-COMP:9752"/>
        <dbReference type="Rhea" id="RHEA-COMP:13826"/>
        <dbReference type="ChEBI" id="CHEBI:15378"/>
        <dbReference type="ChEBI" id="CHEBI:29969"/>
        <dbReference type="ChEBI" id="CHEBI:57856"/>
        <dbReference type="ChEBI" id="CHEBI:59789"/>
        <dbReference type="ChEBI" id="CHEBI:61961"/>
    </reaction>
</comment>